<dbReference type="InterPro" id="IPR001962">
    <property type="entry name" value="Asn_synthase"/>
</dbReference>
<evidence type="ECO:0000313" key="11">
    <source>
        <dbReference type="EMBL" id="TQE98273.1"/>
    </source>
</evidence>
<feature type="active site" description="For GATase activity" evidence="8">
    <location>
        <position position="2"/>
    </location>
</feature>
<dbReference type="PANTHER" id="PTHR43284:SF1">
    <property type="entry name" value="ASPARAGINE SYNTHETASE"/>
    <property type="match status" value="1"/>
</dbReference>
<dbReference type="EC" id="6.3.5.4" evidence="3"/>
<dbReference type="SUPFAM" id="SSF56235">
    <property type="entry name" value="N-terminal nucleophile aminohydrolases (Ntn hydrolases)"/>
    <property type="match status" value="1"/>
</dbReference>
<dbReference type="Gene3D" id="3.60.20.10">
    <property type="entry name" value="Glutamine Phosphoribosylpyrophosphate, subunit 1, domain 1"/>
    <property type="match status" value="1"/>
</dbReference>
<name>A0A540VQ50_9GAMM</name>
<dbReference type="PIRSF" id="PIRSF001589">
    <property type="entry name" value="Asn_synthetase_glu-h"/>
    <property type="match status" value="1"/>
</dbReference>
<dbReference type="PANTHER" id="PTHR43284">
    <property type="entry name" value="ASPARAGINE SYNTHETASE (GLUTAMINE-HYDROLYZING)"/>
    <property type="match status" value="1"/>
</dbReference>
<dbReference type="EMBL" id="VIFK01000238">
    <property type="protein sequence ID" value="TQE98273.1"/>
    <property type="molecule type" value="Genomic_DNA"/>
</dbReference>
<keyword evidence="4 9" id="KW-0547">Nucleotide-binding</keyword>
<dbReference type="Pfam" id="PF00733">
    <property type="entry name" value="Asn_synthase"/>
    <property type="match status" value="1"/>
</dbReference>
<keyword evidence="5 9" id="KW-0067">ATP-binding</keyword>
<dbReference type="NCBIfam" id="TIGR01536">
    <property type="entry name" value="asn_synth_AEB"/>
    <property type="match status" value="1"/>
</dbReference>
<dbReference type="SUPFAM" id="SSF52402">
    <property type="entry name" value="Adenine nucleotide alpha hydrolases-like"/>
    <property type="match status" value="1"/>
</dbReference>
<evidence type="ECO:0000256" key="6">
    <source>
        <dbReference type="ARBA" id="ARBA00022962"/>
    </source>
</evidence>
<dbReference type="InterPro" id="IPR017932">
    <property type="entry name" value="GATase_2_dom"/>
</dbReference>
<comment type="catalytic activity">
    <reaction evidence="7">
        <text>L-aspartate + L-glutamine + ATP + H2O = L-asparagine + L-glutamate + AMP + diphosphate + H(+)</text>
        <dbReference type="Rhea" id="RHEA:12228"/>
        <dbReference type="ChEBI" id="CHEBI:15377"/>
        <dbReference type="ChEBI" id="CHEBI:15378"/>
        <dbReference type="ChEBI" id="CHEBI:29985"/>
        <dbReference type="ChEBI" id="CHEBI:29991"/>
        <dbReference type="ChEBI" id="CHEBI:30616"/>
        <dbReference type="ChEBI" id="CHEBI:33019"/>
        <dbReference type="ChEBI" id="CHEBI:58048"/>
        <dbReference type="ChEBI" id="CHEBI:58359"/>
        <dbReference type="ChEBI" id="CHEBI:456215"/>
        <dbReference type="EC" id="6.3.5.4"/>
    </reaction>
</comment>
<evidence type="ECO:0000256" key="9">
    <source>
        <dbReference type="PIRSR" id="PIRSR001589-2"/>
    </source>
</evidence>
<evidence type="ECO:0000256" key="1">
    <source>
        <dbReference type="ARBA" id="ARBA00005187"/>
    </source>
</evidence>
<evidence type="ECO:0000256" key="8">
    <source>
        <dbReference type="PIRSR" id="PIRSR001589-1"/>
    </source>
</evidence>
<sequence length="593" mass="65970">MCGIASMFNYRGGAVDRAALQRAQQCMASRGPDAEGYWESADQTVALAHRRLSIIDLSERGAQPMASEEHQLQIVFNGEIYNYQALRKTLEAKGHRFTSDSDTEVLLHLYAEHGRDLVHELRGMYAFALYDERRKGLLLARDPYGIKPLFYADTGASLIAASQVKAIHATRAADTSVDPAGHVGFFLWGHVPDPYTLYRGIKALPAGHTLWVDRDGAHEPQAFASVTEALRQAEHTANGRPPHQALRDALLDSVKHHLVADVDVGLFLSAGLDSATLTALAAEVHGQLKTVTLGFEEYRGTAEDEVPGAERIAARYGTTHETIWVTQNDFQNAHDALMGAMDQPTIDGTNSYFVSHAARQAGLKVAISGLGGDELFGGYPSFQEIPRVVSALERIPAVETIGRGMRVVAAPLVKRLTSPKYAGLLEYGSDYPGAYLLRRGLFMPWELPNVLDPDLVQAGWEKLQPQMRLKQTVDGIDNEHLRVTALESSWYMRHQLLRDTDWASMAHSLEVRTPLVDWTLMRRIAPHIARHALTKQDMARTPAKPLPVELLNRPKSGFTVPVREWLLRDRPAYESARGLRGWARYVYQQFDCV</sequence>
<dbReference type="InterPro" id="IPR033738">
    <property type="entry name" value="AsnB_N"/>
</dbReference>
<evidence type="ECO:0000256" key="5">
    <source>
        <dbReference type="ARBA" id="ARBA00022840"/>
    </source>
</evidence>
<dbReference type="PROSITE" id="PS51278">
    <property type="entry name" value="GATASE_TYPE_2"/>
    <property type="match status" value="1"/>
</dbReference>
<evidence type="ECO:0000256" key="4">
    <source>
        <dbReference type="ARBA" id="ARBA00022741"/>
    </source>
</evidence>
<dbReference type="CDD" id="cd00712">
    <property type="entry name" value="AsnB"/>
    <property type="match status" value="1"/>
</dbReference>
<organism evidence="11 12">
    <name type="scientific">Spiribacter salinus</name>
    <dbReference type="NCBI Taxonomy" id="1335746"/>
    <lineage>
        <taxon>Bacteria</taxon>
        <taxon>Pseudomonadati</taxon>
        <taxon>Pseudomonadota</taxon>
        <taxon>Gammaproteobacteria</taxon>
        <taxon>Chromatiales</taxon>
        <taxon>Ectothiorhodospiraceae</taxon>
        <taxon>Spiribacter</taxon>
    </lineage>
</organism>
<comment type="pathway">
    <text evidence="1">Amino-acid biosynthesis; L-asparagine biosynthesis; L-asparagine from L-aspartate (L-Gln route): step 1/1.</text>
</comment>
<dbReference type="Pfam" id="PF13537">
    <property type="entry name" value="GATase_7"/>
    <property type="match status" value="1"/>
</dbReference>
<accession>A0A540VQ50</accession>
<feature type="binding site" evidence="9">
    <location>
        <begin position="368"/>
        <end position="369"/>
    </location>
    <ligand>
        <name>ATP</name>
        <dbReference type="ChEBI" id="CHEBI:30616"/>
    </ligand>
</feature>
<keyword evidence="6 8" id="KW-0315">Glutamine amidotransferase</keyword>
<dbReference type="GO" id="GO:0006529">
    <property type="term" value="P:asparagine biosynthetic process"/>
    <property type="evidence" value="ECO:0007669"/>
    <property type="project" value="UniProtKB-KW"/>
</dbReference>
<dbReference type="InterPro" id="IPR029055">
    <property type="entry name" value="Ntn_hydrolases_N"/>
</dbReference>
<dbReference type="InterPro" id="IPR051786">
    <property type="entry name" value="ASN_synthetase/amidase"/>
</dbReference>
<reference evidence="11 12" key="1">
    <citation type="submission" date="2019-06" db="EMBL/GenBank/DDBJ databases">
        <title>Metagenome assembled Genome of Spiribacter salinus SL48-SHIP from the microbial mat of Salt Lake 48 (Novosibirsk region, Russia).</title>
        <authorList>
            <person name="Shipova A."/>
            <person name="Rozanov A.S."/>
            <person name="Bryanskaya A.V."/>
            <person name="Peltek S.E."/>
        </authorList>
    </citation>
    <scope>NUCLEOTIDE SEQUENCE [LARGE SCALE GENOMIC DNA]</scope>
    <source>
        <strain evidence="11">SL48-SHIP-2</strain>
    </source>
</reference>
<gene>
    <name evidence="11" type="primary">asnB</name>
    <name evidence="11" type="ORF">FKY71_14720</name>
</gene>
<evidence type="ECO:0000256" key="3">
    <source>
        <dbReference type="ARBA" id="ARBA00012737"/>
    </source>
</evidence>
<feature type="binding site" evidence="9">
    <location>
        <position position="102"/>
    </location>
    <ligand>
        <name>L-glutamine</name>
        <dbReference type="ChEBI" id="CHEBI:58359"/>
    </ligand>
</feature>
<comment type="caution">
    <text evidence="11">The sequence shown here is derived from an EMBL/GenBank/DDBJ whole genome shotgun (WGS) entry which is preliminary data.</text>
</comment>
<evidence type="ECO:0000256" key="7">
    <source>
        <dbReference type="ARBA" id="ARBA00048741"/>
    </source>
</evidence>
<dbReference type="GO" id="GO:0004066">
    <property type="term" value="F:asparagine synthase (glutamine-hydrolyzing) activity"/>
    <property type="evidence" value="ECO:0007669"/>
    <property type="project" value="UniProtKB-EC"/>
</dbReference>
<dbReference type="InterPro" id="IPR006426">
    <property type="entry name" value="Asn_synth_AEB"/>
</dbReference>
<dbReference type="InterPro" id="IPR014729">
    <property type="entry name" value="Rossmann-like_a/b/a_fold"/>
</dbReference>
<protein>
    <recommendedName>
        <fullName evidence="3">asparagine synthase (glutamine-hydrolyzing)</fullName>
        <ecNumber evidence="3">6.3.5.4</ecNumber>
    </recommendedName>
</protein>
<feature type="domain" description="Glutamine amidotransferase type-2" evidence="10">
    <location>
        <begin position="2"/>
        <end position="215"/>
    </location>
</feature>
<keyword evidence="8" id="KW-0061">Asparagine biosynthesis</keyword>
<evidence type="ECO:0000259" key="10">
    <source>
        <dbReference type="PROSITE" id="PS51278"/>
    </source>
</evidence>
<comment type="similarity">
    <text evidence="2">Belongs to the asparagine synthetase family.</text>
</comment>
<keyword evidence="8" id="KW-0028">Amino-acid biosynthesis</keyword>
<evidence type="ECO:0000256" key="2">
    <source>
        <dbReference type="ARBA" id="ARBA00005752"/>
    </source>
</evidence>
<dbReference type="GO" id="GO:0005524">
    <property type="term" value="F:ATP binding"/>
    <property type="evidence" value="ECO:0007669"/>
    <property type="project" value="UniProtKB-KW"/>
</dbReference>
<proteinExistence type="inferred from homology"/>
<dbReference type="CDD" id="cd01991">
    <property type="entry name" value="Asn_synthase_B_C"/>
    <property type="match status" value="1"/>
</dbReference>
<evidence type="ECO:0000313" key="12">
    <source>
        <dbReference type="Proteomes" id="UP000315400"/>
    </source>
</evidence>
<dbReference type="AlphaFoldDB" id="A0A540VQ50"/>
<keyword evidence="11" id="KW-0436">Ligase</keyword>
<dbReference type="Gene3D" id="3.40.50.620">
    <property type="entry name" value="HUPs"/>
    <property type="match status" value="1"/>
</dbReference>
<dbReference type="GO" id="GO:0005829">
    <property type="term" value="C:cytosol"/>
    <property type="evidence" value="ECO:0007669"/>
    <property type="project" value="TreeGrafter"/>
</dbReference>
<dbReference type="Proteomes" id="UP000315400">
    <property type="component" value="Unassembled WGS sequence"/>
</dbReference>